<evidence type="ECO:0000313" key="2">
    <source>
        <dbReference type="EMBL" id="MVM29385.1"/>
    </source>
</evidence>
<reference evidence="2 3" key="1">
    <citation type="submission" date="2019-12" db="EMBL/GenBank/DDBJ databases">
        <title>Spirosoma sp. HMF4905 genome sequencing and assembly.</title>
        <authorList>
            <person name="Kang H."/>
            <person name="Cha I."/>
            <person name="Kim H."/>
            <person name="Joh K."/>
        </authorList>
    </citation>
    <scope>NUCLEOTIDE SEQUENCE [LARGE SCALE GENOMIC DNA]</scope>
    <source>
        <strain evidence="2 3">HMF4905</strain>
    </source>
</reference>
<evidence type="ECO:0000313" key="3">
    <source>
        <dbReference type="Proteomes" id="UP000436006"/>
    </source>
</evidence>
<proteinExistence type="predicted"/>
<dbReference type="SUPFAM" id="SSF52540">
    <property type="entry name" value="P-loop containing nucleoside triphosphate hydrolases"/>
    <property type="match status" value="1"/>
</dbReference>
<dbReference type="EMBL" id="WPIN01000002">
    <property type="protein sequence ID" value="MVM29385.1"/>
    <property type="molecule type" value="Genomic_DNA"/>
</dbReference>
<dbReference type="Gene3D" id="3.40.50.300">
    <property type="entry name" value="P-loop containing nucleotide triphosphate hydrolases"/>
    <property type="match status" value="1"/>
</dbReference>
<comment type="caution">
    <text evidence="2">The sequence shown here is derived from an EMBL/GenBank/DDBJ whole genome shotgun (WGS) entry which is preliminary data.</text>
</comment>
<organism evidence="2 3">
    <name type="scientific">Spirosoma arboris</name>
    <dbReference type="NCBI Taxonomy" id="2682092"/>
    <lineage>
        <taxon>Bacteria</taxon>
        <taxon>Pseudomonadati</taxon>
        <taxon>Bacteroidota</taxon>
        <taxon>Cytophagia</taxon>
        <taxon>Cytophagales</taxon>
        <taxon>Cytophagaceae</taxon>
        <taxon>Spirosoma</taxon>
    </lineage>
</organism>
<gene>
    <name evidence="2" type="ORF">GO755_05020</name>
</gene>
<dbReference type="Pfam" id="PF13476">
    <property type="entry name" value="AAA_23"/>
    <property type="match status" value="1"/>
</dbReference>
<dbReference type="PANTHER" id="PTHR32182:SF25">
    <property type="entry name" value="SLR1056 PROTEIN"/>
    <property type="match status" value="1"/>
</dbReference>
<name>A0A7K1S6L2_9BACT</name>
<feature type="domain" description="Rad50/SbcC-type AAA" evidence="1">
    <location>
        <begin position="6"/>
        <end position="223"/>
    </location>
</feature>
<protein>
    <submittedName>
        <fullName evidence="2">AAA family ATPase</fullName>
    </submittedName>
</protein>
<dbReference type="GO" id="GO:0006302">
    <property type="term" value="P:double-strand break repair"/>
    <property type="evidence" value="ECO:0007669"/>
    <property type="project" value="InterPro"/>
</dbReference>
<sequence>MARIDSIHINQFKFFADNDPIQLGGKHLLLYGENGSGKSSLFWALYTLLESVQKTDEHINRYFTQTDDASLVNVHAQPIDAGDWGAFIEATLTDGEGSYRVAVNDFSIKSRPRSQATLRASDFLNYRFMYKLHDCRHKDEINLFDLFQKEVFPYIITRAKFSLLHEPVETYDFNEIWDDLQKGVPALAEGEVSEDDQRREQKKFADKLRAFVEELKTLSSEINGVGNQLLREELGYPKIRFEVDCQQKFKPLGGRGELTGRDSDEPDGPLRLTLTIPEYDNIANVVRRPQSFLNEAKLTAIGIAIRLAILRRRSDYLRRAEFRILVLDDLLISLDMSNRRKVLDLLLKRYAPIYQLFILTHDRSFYHFAEKKIRIEYGQSDEWEFTEMYQDTISPIARPYFNTKKPNLKQAQDYFNVHDYSACGLYLRKECEKRLDELLPEGWKKTFKADGTSEPKNLNDKINSLEDFCAVEGIDYAPFRALKIYKDVILNTLAHNDIDSPLYRDELKLLMPVIKKLSTINRGTRILKQGEDLLFQVNNTVDGRKCTVGLRTRDSFVLLTEEDQPPRLSYFTKCEVRKVDRGTGWVDEHQSYDNINSLIEHYEQEVGVTAPKDLLNFLQYRNQPLRSKL</sequence>
<evidence type="ECO:0000259" key="1">
    <source>
        <dbReference type="Pfam" id="PF13476"/>
    </source>
</evidence>
<dbReference type="Proteomes" id="UP000436006">
    <property type="component" value="Unassembled WGS sequence"/>
</dbReference>
<keyword evidence="3" id="KW-1185">Reference proteome</keyword>
<dbReference type="InterPro" id="IPR027417">
    <property type="entry name" value="P-loop_NTPase"/>
</dbReference>
<dbReference type="AlphaFoldDB" id="A0A7K1S6L2"/>
<dbReference type="RefSeq" id="WP_157583658.1">
    <property type="nucleotide sequence ID" value="NZ_WPIN01000002.1"/>
</dbReference>
<dbReference type="GO" id="GO:0016887">
    <property type="term" value="F:ATP hydrolysis activity"/>
    <property type="evidence" value="ECO:0007669"/>
    <property type="project" value="InterPro"/>
</dbReference>
<dbReference type="GO" id="GO:0000731">
    <property type="term" value="P:DNA synthesis involved in DNA repair"/>
    <property type="evidence" value="ECO:0007669"/>
    <property type="project" value="TreeGrafter"/>
</dbReference>
<dbReference type="InterPro" id="IPR038729">
    <property type="entry name" value="Rad50/SbcC_AAA"/>
</dbReference>
<accession>A0A7K1S6L2</accession>
<dbReference type="PANTHER" id="PTHR32182">
    <property type="entry name" value="DNA REPLICATION AND REPAIR PROTEIN RECF"/>
    <property type="match status" value="1"/>
</dbReference>